<proteinExistence type="predicted"/>
<dbReference type="EMBL" id="BEXD01004115">
    <property type="protein sequence ID" value="GBC07041.1"/>
    <property type="molecule type" value="Genomic_DNA"/>
</dbReference>
<sequence length="437" mass="50520">MPRQNSHMKKGAENIIQLIADGIKNDAQSSDKAIPYDVILIESLNQNSSTDLLLSLVQLFNKMDDTEYDTIYANQEEILHWYYYGKEFLTQVSMIIQYRKDKIGEKKAKEIIYDKMLEYLSILQKQRSEEIGLCLSEIFCKNLQRKTQKAVKIYKLFEKVGVDNIKYITTYSTNSISELTNDKVQDIIDNFSEHNDNNNTDVKEVSSHMTEILARGPSQNHINKNPETSERIINAPALKSTEVNTSANVLSASQSNPTYDHTYFHNKTLDQYPTLYREYSNEDFNYYGITDKILCPLCKLDYDDEKSIENKIRSKLYKTYKKETGNESWQLPKAVINMSAEPQASDFKPIIFKAKSDPELIIQSVLEYFPYLKFRNSFRGIDNYIFASPQPWSSLCPICDGKYGNYGLHGEWYESGTEYCLTCFTSSNKFKFAIVAT</sequence>
<organism evidence="1 2">
    <name type="scientific">Rhizophagus clarus</name>
    <dbReference type="NCBI Taxonomy" id="94130"/>
    <lineage>
        <taxon>Eukaryota</taxon>
        <taxon>Fungi</taxon>
        <taxon>Fungi incertae sedis</taxon>
        <taxon>Mucoromycota</taxon>
        <taxon>Glomeromycotina</taxon>
        <taxon>Glomeromycetes</taxon>
        <taxon>Glomerales</taxon>
        <taxon>Glomeraceae</taxon>
        <taxon>Rhizophagus</taxon>
    </lineage>
</organism>
<accession>A0A2Z6RXQ4</accession>
<comment type="caution">
    <text evidence="1">The sequence shown here is derived from an EMBL/GenBank/DDBJ whole genome shotgun (WGS) entry which is preliminary data.</text>
</comment>
<evidence type="ECO:0000313" key="2">
    <source>
        <dbReference type="Proteomes" id="UP000247702"/>
    </source>
</evidence>
<reference evidence="1 2" key="1">
    <citation type="submission" date="2017-11" db="EMBL/GenBank/DDBJ databases">
        <title>The genome of Rhizophagus clarus HR1 reveals common genetic basis of auxotrophy among arbuscular mycorrhizal fungi.</title>
        <authorList>
            <person name="Kobayashi Y."/>
        </authorList>
    </citation>
    <scope>NUCLEOTIDE SEQUENCE [LARGE SCALE GENOMIC DNA]</scope>
    <source>
        <strain evidence="1 2">HR1</strain>
    </source>
</reference>
<name>A0A2Z6RXQ4_9GLOM</name>
<protein>
    <submittedName>
        <fullName evidence="1">Uncharacterized protein</fullName>
    </submittedName>
</protein>
<gene>
    <name evidence="1" type="ORF">RclHR1_00720050</name>
</gene>
<keyword evidence="2" id="KW-1185">Reference proteome</keyword>
<dbReference type="Proteomes" id="UP000247702">
    <property type="component" value="Unassembled WGS sequence"/>
</dbReference>
<dbReference type="AlphaFoldDB" id="A0A2Z6RXQ4"/>
<evidence type="ECO:0000313" key="1">
    <source>
        <dbReference type="EMBL" id="GBC07041.1"/>
    </source>
</evidence>